<evidence type="ECO:0000313" key="2">
    <source>
        <dbReference type="EMBL" id="MCS0599251.1"/>
    </source>
</evidence>
<dbReference type="InterPro" id="IPR000073">
    <property type="entry name" value="AB_hydrolase_1"/>
</dbReference>
<organism evidence="2 3">
    <name type="scientific">Massilia agri</name>
    <dbReference type="NCBI Taxonomy" id="1886785"/>
    <lineage>
        <taxon>Bacteria</taxon>
        <taxon>Pseudomonadati</taxon>
        <taxon>Pseudomonadota</taxon>
        <taxon>Betaproteobacteria</taxon>
        <taxon>Burkholderiales</taxon>
        <taxon>Oxalobacteraceae</taxon>
        <taxon>Telluria group</taxon>
        <taxon>Massilia</taxon>
    </lineage>
</organism>
<dbReference type="Proteomes" id="UP001206572">
    <property type="component" value="Unassembled WGS sequence"/>
</dbReference>
<evidence type="ECO:0000313" key="3">
    <source>
        <dbReference type="Proteomes" id="UP001206572"/>
    </source>
</evidence>
<gene>
    <name evidence="2" type="ORF">NX780_23165</name>
</gene>
<keyword evidence="3" id="KW-1185">Reference proteome</keyword>
<dbReference type="SUPFAM" id="SSF53474">
    <property type="entry name" value="alpha/beta-Hydrolases"/>
    <property type="match status" value="1"/>
</dbReference>
<dbReference type="InterPro" id="IPR050266">
    <property type="entry name" value="AB_hydrolase_sf"/>
</dbReference>
<proteinExistence type="predicted"/>
<dbReference type="PANTHER" id="PTHR43798">
    <property type="entry name" value="MONOACYLGLYCEROL LIPASE"/>
    <property type="match status" value="1"/>
</dbReference>
<feature type="domain" description="AB hydrolase-1" evidence="1">
    <location>
        <begin position="29"/>
        <end position="241"/>
    </location>
</feature>
<name>A0ABT2ASX6_9BURK</name>
<reference evidence="2 3" key="1">
    <citation type="submission" date="2022-08" db="EMBL/GenBank/DDBJ databases">
        <title>Reclassification of Massilia species as members of the genera Telluria, Duganella, Pseudoduganella, Mokoshia gen. nov. and Zemynaea gen. nov. using orthogonal and non-orthogonal genome-based approaches.</title>
        <authorList>
            <person name="Bowman J.P."/>
        </authorList>
    </citation>
    <scope>NUCLEOTIDE SEQUENCE [LARGE SCALE GENOMIC DNA]</scope>
    <source>
        <strain evidence="2 3">JCM 31661</strain>
    </source>
</reference>
<evidence type="ECO:0000259" key="1">
    <source>
        <dbReference type="Pfam" id="PF12697"/>
    </source>
</evidence>
<comment type="caution">
    <text evidence="2">The sequence shown here is derived from an EMBL/GenBank/DDBJ whole genome shotgun (WGS) entry which is preliminary data.</text>
</comment>
<dbReference type="GO" id="GO:0016787">
    <property type="term" value="F:hydrolase activity"/>
    <property type="evidence" value="ECO:0007669"/>
    <property type="project" value="UniProtKB-KW"/>
</dbReference>
<accession>A0ABT2ASX6</accession>
<dbReference type="EMBL" id="JANUHA010000025">
    <property type="protein sequence ID" value="MCS0599251.1"/>
    <property type="molecule type" value="Genomic_DNA"/>
</dbReference>
<dbReference type="PANTHER" id="PTHR43798:SF33">
    <property type="entry name" value="HYDROLASE, PUTATIVE (AFU_ORTHOLOGUE AFUA_2G14860)-RELATED"/>
    <property type="match status" value="1"/>
</dbReference>
<dbReference type="Gene3D" id="3.40.50.1820">
    <property type="entry name" value="alpha/beta hydrolase"/>
    <property type="match status" value="1"/>
</dbReference>
<dbReference type="RefSeq" id="WP_258830252.1">
    <property type="nucleotide sequence ID" value="NZ_JANUHA010000025.1"/>
</dbReference>
<sequence length="252" mass="27157">MKHLPKSKSIAVGGQVLRFSLSGEGSPTIVMINGSGGPLEGWHKLYPEIESLGTVVSYDRPGVGASPRPKEAQLGTTVVMQLRGLLREIGAKPPFLLVAHSFGGLHANLFARVYSEDTCGVLFLEATAPDDVANLKQYRSAMQRAVAGLLDRVSPPDPNDEISNEEETVAEIAEAPAFPPIPVTVLSGGKRLPRWMVSTASVEERARNQEGLARLSPLGERVIAKGSAHFPQMTEPQLVLDELKKLIARVPR</sequence>
<dbReference type="Pfam" id="PF12697">
    <property type="entry name" value="Abhydrolase_6"/>
    <property type="match status" value="1"/>
</dbReference>
<protein>
    <submittedName>
        <fullName evidence="2">Alpha/beta hydrolase</fullName>
    </submittedName>
</protein>
<dbReference type="InterPro" id="IPR029058">
    <property type="entry name" value="AB_hydrolase_fold"/>
</dbReference>
<keyword evidence="2" id="KW-0378">Hydrolase</keyword>